<feature type="region of interest" description="Disordered" evidence="1">
    <location>
        <begin position="616"/>
        <end position="636"/>
    </location>
</feature>
<feature type="region of interest" description="Disordered" evidence="1">
    <location>
        <begin position="1319"/>
        <end position="1345"/>
    </location>
</feature>
<feature type="region of interest" description="Disordered" evidence="1">
    <location>
        <begin position="1384"/>
        <end position="1411"/>
    </location>
</feature>
<gene>
    <name evidence="3" type="primary">LOC103361685</name>
</gene>
<organism evidence="2 3">
    <name type="scientific">Stegastes partitus</name>
    <name type="common">bicolor damselfish</name>
    <dbReference type="NCBI Taxonomy" id="144197"/>
    <lineage>
        <taxon>Eukaryota</taxon>
        <taxon>Metazoa</taxon>
        <taxon>Chordata</taxon>
        <taxon>Craniata</taxon>
        <taxon>Vertebrata</taxon>
        <taxon>Euteleostomi</taxon>
        <taxon>Actinopterygii</taxon>
        <taxon>Neopterygii</taxon>
        <taxon>Teleostei</taxon>
        <taxon>Neoteleostei</taxon>
        <taxon>Acanthomorphata</taxon>
        <taxon>Ovalentaria</taxon>
        <taxon>Pomacentridae</taxon>
        <taxon>Stegastes</taxon>
    </lineage>
</organism>
<feature type="region of interest" description="Disordered" evidence="1">
    <location>
        <begin position="1530"/>
        <end position="1561"/>
    </location>
</feature>
<feature type="region of interest" description="Disordered" evidence="1">
    <location>
        <begin position="2130"/>
        <end position="2151"/>
    </location>
</feature>
<dbReference type="Proteomes" id="UP000694891">
    <property type="component" value="Unplaced"/>
</dbReference>
<evidence type="ECO:0000256" key="1">
    <source>
        <dbReference type="SAM" id="MobiDB-lite"/>
    </source>
</evidence>
<feature type="region of interest" description="Disordered" evidence="1">
    <location>
        <begin position="736"/>
        <end position="760"/>
    </location>
</feature>
<feature type="compositionally biased region" description="Basic and acidic residues" evidence="1">
    <location>
        <begin position="2500"/>
        <end position="2519"/>
    </location>
</feature>
<reference evidence="3" key="1">
    <citation type="submission" date="2025-08" db="UniProtKB">
        <authorList>
            <consortium name="RefSeq"/>
        </authorList>
    </citation>
    <scope>IDENTIFICATION</scope>
</reference>
<keyword evidence="2" id="KW-1185">Reference proteome</keyword>
<feature type="compositionally biased region" description="Polar residues" evidence="1">
    <location>
        <begin position="422"/>
        <end position="436"/>
    </location>
</feature>
<evidence type="ECO:0000313" key="2">
    <source>
        <dbReference type="Proteomes" id="UP000694891"/>
    </source>
</evidence>
<dbReference type="RefSeq" id="XP_008286053.1">
    <property type="nucleotide sequence ID" value="XM_008287831.1"/>
</dbReference>
<proteinExistence type="predicted"/>
<feature type="region of interest" description="Disordered" evidence="1">
    <location>
        <begin position="420"/>
        <end position="439"/>
    </location>
</feature>
<feature type="compositionally biased region" description="Polar residues" evidence="1">
    <location>
        <begin position="1842"/>
        <end position="1858"/>
    </location>
</feature>
<feature type="compositionally biased region" description="Low complexity" evidence="1">
    <location>
        <begin position="332"/>
        <end position="367"/>
    </location>
</feature>
<feature type="region of interest" description="Disordered" evidence="1">
    <location>
        <begin position="1842"/>
        <end position="1899"/>
    </location>
</feature>
<accession>A0A9Y4K3R5</accession>
<feature type="region of interest" description="Disordered" evidence="1">
    <location>
        <begin position="311"/>
        <end position="384"/>
    </location>
</feature>
<sequence>MLESKPSAAGATFRAQQLICQLYDPHYVVEVRSAEVFDTSTEFVPLDSDAVETGMPVSPESDLEESLGFIQAESCIQNRPGSADSVPSEIEMRPLSPESPMEYRPISPESLILLARIRTSSPDSTTSINEFRALSPDSPLPQFIQMIEPAVLVSGSRSSSPTSVKSDTELEVLDMPFIEVKGRSFTPDSENEFRTLSPDSPIPEFRQLVFYPPTVLTAECRSTSPESVCVSDVEYEDGLFASVSDEQRPQSPDSLAGNENQRRALSPDSPVPQFIAREVERFPSFVGFKSAVPESAASVVKYAPLIKSSLDTEARPDTPKSLEPEFEERPLSPDSESEYTSSSPASLTLMSNFRSSSPESNGSPNEFRALSPDSPIPDLRQVLQESINTYMEHRSSSPESASSDLEADMKCTMMLFEDRPSSPDSLASAGTHTRLSPDSPVPEFRLSFPVPYVAASGYRSSSPESSASDWEFVPFISQLFEVEERPLSPQSICSLDDYQRLSPDSPIPQYTHIEPGTLTVTHRSTSPESVYSDEEFETDLCIPWLFEDRPESPDSAANKYMFRPLSPDSPIPQFTQALQESFISHMNSRSSSPESEASEIEYAPLISQIVDFEDRAESRQSGVSDSDLRCLSPDSPLPEYTVNAPTGFDIRYRSTSPQSVYSDEDLETDLCIPWLFEDRAESPDSTGSKHKFRPLSPDSPVPQFTQALQESSMSCVTLRSSSPESGLSDLEIELSSPVVTEDRPSSPESLSSLSQYRFSPDSPVPDFRRALLESFVEFSASRLSSPDSEASEIEYAPLISQIFYFEERTESRQSWVSDSDLRCLSPDSPLPEYSRNAATMLDMRYRSTSPESVFSDEDLETDLCIPWLFEDRPESPDSIVFKDVFQPLSPDSPIPQFTQALQESFISHMNSRSSSPESEASEIEYAPLISKIFDFEDRAESCQSGMSDSDLRCLSPDSPLPEYTVNAPTGFDIRYRSTSPQSVYSDEDLETDLCIPWLFEDRAESPDSIASKDTFRPLSPDSPIPQFTQELHESFMSHMKSRSSSPESVLSDLEMELSFLLVTEGRPSSPESLTSVCQYRRLSPDSPIPDFRQVLPETYVEFSASRLSSPDSEASDVEYAPLITQTFYFEERTESRQSGVSDSDLRCLSPDSPLPEYTMNAPTMLDVRYRSTSPESVYSDEELETDLCIPWLFEDRAESPDSIASDYEFRPLSPDSPIPEFTQHESTISHINLRSTSPESVFSDFEMDLASPIFLESRPSSTESLASIGLSPDSPLPDFVQPMFELHENISGYRSASPESTCSDVEYFVISLGSLGYDKRHSSPGSEASGDEYQALSPDSPVPEYRPRVPERVIVNVGYRSSSPESIESDVEYALSEFLMSMRFGGEDRPDSPESVESEIQERPLSVESIPEYKPMSPLELMLLRNIGSVSPDSTQSLDEHKRLSPDSPLPWFTQNVLEAAPAQAHYGTLSPELSDEECDLAFSDSFVTDKRTLSPQSERSNDEALTPDSPIPDFTKTFVENVTTLGNISPAEFSDSDDLSQNSVPFCPEERSASPESVESDMIDTLESKSLLSKFKASVTTDATTDSNVSTTMEPFSSDEAAVMVAEYNLVYDAELWKLISQVHDPQYAGETFTSKTGFMQFIGSTIEYENKEQNDTVKDNNEEDATAKLPHSEVTHQFTATDTENAHAISDIPIAQSPPPMIEHSLSSGAAPYRETKYTFEIPEAQIESDDDWVIISDIEDDGLCYSPESLIDYRPMSPNSFMAVQARASSPESVISVNEFRPLSPDSPLPEFTEALPECVTFLRSTSSSPETLASYIEYMPWYLESDFIECRLPSPESALSQHQNMKNRPLSSESLPEYRPMSTESAMRMTDKRASSPESMPEFNENRSLSPDSPIPQFTASLDEYTTMRWSSSPESLDSDSECELMVTSWRAADMDRPSSPESISSVNEFRQLLPDSPVPEFMRILSSYFMDGALVERSSSPVSLSSDSEFVALPIDCWIDDSPRPLSPESVESEKEFCCDSPNSELFSPAGSPLFSDQSLPNRRPMSISPILIQTSEKRLYCPDWQIVKASQSDVVSYKEWMQHGSESFSALEDTAREEDFREDLSVTPVTDVHRKEEKTLDISAGEVKSKTASQWAPNKAPGETHFQTDDEIQRQMLSTTTTAQDDSKIGVPFSDDKQKTLVPLRLPDQNSYTTHRSVTPFLPTHERTSCVVSDSELSPREAQSSELFSPMSTQFLVPPDYEAVFSGHQTLRVSECSQVSTSDLSPVSPVFSESISAQVQAAAKRGSETEDFEFSPDFKRVLSEFEHTVSEFQSGESKLEKYSEGFESPQHSDSDLEFYDCRQALSDFSEPDDVKLEHEITYHISEPPSPIPGSTPAVSFLKGSPQYTGQPFLGVEDYKRFSSGSESLGEFAYDSEASRGCQTESGLPICEELPSRDQGGYYDDDDFLGREIAEELGMLSSDSSEEEVLTTRVVRRRVIIQADNLPDIPPQTVTEEKYTDEHGNMVVKKKPDA</sequence>
<feature type="region of interest" description="Disordered" evidence="1">
    <location>
        <begin position="242"/>
        <end position="271"/>
    </location>
</feature>
<feature type="compositionally biased region" description="Polar residues" evidence="1">
    <location>
        <begin position="249"/>
        <end position="259"/>
    </location>
</feature>
<feature type="region of interest" description="Disordered" evidence="1">
    <location>
        <begin position="681"/>
        <end position="703"/>
    </location>
</feature>
<evidence type="ECO:0000313" key="3">
    <source>
        <dbReference type="RefSeq" id="XP_008286053.1"/>
    </source>
</evidence>
<feature type="compositionally biased region" description="Basic and acidic residues" evidence="1">
    <location>
        <begin position="311"/>
        <end position="331"/>
    </location>
</feature>
<feature type="region of interest" description="Disordered" evidence="1">
    <location>
        <begin position="2493"/>
        <end position="2519"/>
    </location>
</feature>
<feature type="compositionally biased region" description="Polar residues" evidence="1">
    <location>
        <begin position="1890"/>
        <end position="1899"/>
    </location>
</feature>
<feature type="region of interest" description="Disordered" evidence="1">
    <location>
        <begin position="1490"/>
        <end position="1514"/>
    </location>
</feature>
<feature type="region of interest" description="Disordered" evidence="1">
    <location>
        <begin position="1140"/>
        <end position="1159"/>
    </location>
</feature>
<dbReference type="GeneID" id="103361685"/>
<name>A0A9Y4K3R5_9TELE</name>
<protein>
    <submittedName>
        <fullName evidence="3">Uncharacterized protein LOC103361685 isoform X1</fullName>
    </submittedName>
</protein>